<keyword evidence="2" id="KW-0472">Membrane</keyword>
<keyword evidence="2" id="KW-0812">Transmembrane</keyword>
<dbReference type="PANTHER" id="PTHR34496">
    <property type="entry name" value="GLCNAC TRANSFERASE-RELATED"/>
    <property type="match status" value="1"/>
</dbReference>
<proteinExistence type="predicted"/>
<keyword evidence="2" id="KW-1133">Transmembrane helix</keyword>
<evidence type="ECO:0000256" key="1">
    <source>
        <dbReference type="SAM" id="MobiDB-lite"/>
    </source>
</evidence>
<feature type="region of interest" description="Disordered" evidence="1">
    <location>
        <begin position="491"/>
        <end position="514"/>
    </location>
</feature>
<dbReference type="InterPro" id="IPR029044">
    <property type="entry name" value="Nucleotide-diphossugar_trans"/>
</dbReference>
<name>A0A7S3L6I9_9STRA</name>
<reference evidence="3" key="1">
    <citation type="submission" date="2021-01" db="EMBL/GenBank/DDBJ databases">
        <authorList>
            <person name="Corre E."/>
            <person name="Pelletier E."/>
            <person name="Niang G."/>
            <person name="Scheremetjew M."/>
            <person name="Finn R."/>
            <person name="Kale V."/>
            <person name="Holt S."/>
            <person name="Cochrane G."/>
            <person name="Meng A."/>
            <person name="Brown T."/>
            <person name="Cohen L."/>
        </authorList>
    </citation>
    <scope>NUCLEOTIDE SEQUENCE</scope>
    <source>
        <strain evidence="3">CCMP127</strain>
    </source>
</reference>
<dbReference type="Pfam" id="PF11397">
    <property type="entry name" value="GlcNAc"/>
    <property type="match status" value="1"/>
</dbReference>
<feature type="region of interest" description="Disordered" evidence="1">
    <location>
        <begin position="1"/>
        <end position="27"/>
    </location>
</feature>
<organism evidence="3">
    <name type="scientific">Amphora coffeiformis</name>
    <dbReference type="NCBI Taxonomy" id="265554"/>
    <lineage>
        <taxon>Eukaryota</taxon>
        <taxon>Sar</taxon>
        <taxon>Stramenopiles</taxon>
        <taxon>Ochrophyta</taxon>
        <taxon>Bacillariophyta</taxon>
        <taxon>Bacillariophyceae</taxon>
        <taxon>Bacillariophycidae</taxon>
        <taxon>Thalassiophysales</taxon>
        <taxon>Catenulaceae</taxon>
        <taxon>Amphora</taxon>
    </lineage>
</organism>
<evidence type="ECO:0000256" key="2">
    <source>
        <dbReference type="SAM" id="Phobius"/>
    </source>
</evidence>
<protein>
    <submittedName>
        <fullName evidence="3">Uncharacterized protein</fullName>
    </submittedName>
</protein>
<feature type="compositionally biased region" description="Basic residues" evidence="1">
    <location>
        <begin position="494"/>
        <end position="514"/>
    </location>
</feature>
<dbReference type="EMBL" id="HBIM01010609">
    <property type="protein sequence ID" value="CAE0411552.1"/>
    <property type="molecule type" value="Transcribed_RNA"/>
</dbReference>
<feature type="transmembrane region" description="Helical" evidence="2">
    <location>
        <begin position="466"/>
        <end position="484"/>
    </location>
</feature>
<accession>A0A7S3L6I9</accession>
<dbReference type="PANTHER" id="PTHR34496:SF6">
    <property type="entry name" value="GLYCOSYLTRANSFERASE 2-LIKE DOMAIN-CONTAINING PROTEIN"/>
    <property type="match status" value="1"/>
</dbReference>
<dbReference type="SUPFAM" id="SSF53448">
    <property type="entry name" value="Nucleotide-diphospho-sugar transferases"/>
    <property type="match status" value="1"/>
</dbReference>
<evidence type="ECO:0000313" key="3">
    <source>
        <dbReference type="EMBL" id="CAE0411552.1"/>
    </source>
</evidence>
<gene>
    <name evidence="3" type="ORF">ACOF00016_LOCUS8868</name>
</gene>
<dbReference type="AlphaFoldDB" id="A0A7S3L6I9"/>
<dbReference type="InterPro" id="IPR021067">
    <property type="entry name" value="Glycosyltransferase"/>
</dbReference>
<sequence length="514" mass="58450">MSGPRVSFHHKTVNVPSPGLRKTSVVPPAEADGDGTIFVSIASYRDGERCGETLKSIFENAKNPDKVIVGLAEQNDPNDAFCLEEYCKKYGFETIKRQPVRKDVTKILTKDDERAKCPHYDQVRQVSFHDIQAKGPAYTRSLTHKVLGNEEFCLQIDAHTQLVPNWDVYMKEEWKAMGNEFGVLSTIPPATTDMDSLGPTGDKATHVPRQCFVKFRDNGVPDFEDITENSEAIDLEKPLLSHGWSAAYSFSKCHLEESVPYDPFSHYAKPVEQFVRYTRMWTRGYDTYTPTRNYLFHDYGTQPNGHGNNEWFGRQRTRFRLMAIRRAKKVLNLLDEQLPESNLANLGLYGLGKRRSLAQLQQFAHIDLKSKQGNEGDDAICVHNDYVPYDRSISPVSNLYDEPANLDAQPEYPLRTDLKFAHQPKHTAELNSLDQAAALGDLDHHHHGPITTPTSKSPLSKLPSTSLLLLLWIFGLVVWCLLFWHNPPPSREIPKKRTPPRKVKPAKKRVFKDV</sequence>